<dbReference type="AlphaFoldDB" id="A0A3M6TI52"/>
<dbReference type="Proteomes" id="UP000275408">
    <property type="component" value="Unassembled WGS sequence"/>
</dbReference>
<evidence type="ECO:0000313" key="2">
    <source>
        <dbReference type="Proteomes" id="UP000275408"/>
    </source>
</evidence>
<comment type="caution">
    <text evidence="1">The sequence shown here is derived from an EMBL/GenBank/DDBJ whole genome shotgun (WGS) entry which is preliminary data.</text>
</comment>
<name>A0A3M6TI52_POCDA</name>
<organism evidence="1 2">
    <name type="scientific">Pocillopora damicornis</name>
    <name type="common">Cauliflower coral</name>
    <name type="synonym">Millepora damicornis</name>
    <dbReference type="NCBI Taxonomy" id="46731"/>
    <lineage>
        <taxon>Eukaryota</taxon>
        <taxon>Metazoa</taxon>
        <taxon>Cnidaria</taxon>
        <taxon>Anthozoa</taxon>
        <taxon>Hexacorallia</taxon>
        <taxon>Scleractinia</taxon>
        <taxon>Astrocoeniina</taxon>
        <taxon>Pocilloporidae</taxon>
        <taxon>Pocillopora</taxon>
    </lineage>
</organism>
<protein>
    <submittedName>
        <fullName evidence="1">Uncharacterized protein</fullName>
    </submittedName>
</protein>
<keyword evidence="2" id="KW-1185">Reference proteome</keyword>
<reference evidence="1 2" key="1">
    <citation type="journal article" date="2018" name="Sci. Rep.">
        <title>Comparative analysis of the Pocillopora damicornis genome highlights role of immune system in coral evolution.</title>
        <authorList>
            <person name="Cunning R."/>
            <person name="Bay R.A."/>
            <person name="Gillette P."/>
            <person name="Baker A.C."/>
            <person name="Traylor-Knowles N."/>
        </authorList>
    </citation>
    <scope>NUCLEOTIDE SEQUENCE [LARGE SCALE GENOMIC DNA]</scope>
    <source>
        <strain evidence="1">RSMAS</strain>
        <tissue evidence="1">Whole animal</tissue>
    </source>
</reference>
<accession>A0A3M6TI52</accession>
<evidence type="ECO:0000313" key="1">
    <source>
        <dbReference type="EMBL" id="RMX40989.1"/>
    </source>
</evidence>
<dbReference type="EMBL" id="RCHS01003537">
    <property type="protein sequence ID" value="RMX40989.1"/>
    <property type="molecule type" value="Genomic_DNA"/>
</dbReference>
<gene>
    <name evidence="1" type="ORF">pdam_00011597</name>
</gene>
<sequence length="191" mass="21776">MYETPGAGFLDLPRQGPQKSTDGIYRQWFTSRHRIVSQNKGGPVAGHYVQIDGDCVSADAVENEDKAKFHFHNFTEKRGEKWYDHYILENQISKACIAVNPEDDTITVKYADVRCLRTMLEVKKANLLNLAFIKLQKSVVDDYFWFESCIDDDKKRVLGFDKNGAPLKTTEVEPGSKESLLDSHLVDIEES</sequence>
<dbReference type="OrthoDB" id="10314862at2759"/>
<proteinExistence type="predicted"/>